<dbReference type="InterPro" id="IPR047126">
    <property type="entry name" value="RNF141-like"/>
</dbReference>
<evidence type="ECO:0000256" key="3">
    <source>
        <dbReference type="ARBA" id="ARBA00022833"/>
    </source>
</evidence>
<dbReference type="InterPro" id="IPR001841">
    <property type="entry name" value="Znf_RING"/>
</dbReference>
<sequence length="97" mass="11198">MASGRREWSCPICCEVPGDIAHALPCRHEFCLGCILRWLRGTRTCPLCRRLVSTREMQLGNLDKKAPKNLRDHRGMPHGFSLYFNKAKRTPLSPFWT</sequence>
<reference evidence="6" key="2">
    <citation type="submission" date="2025-09" db="UniProtKB">
        <authorList>
            <consortium name="Ensembl"/>
        </authorList>
    </citation>
    <scope>IDENTIFICATION</scope>
</reference>
<dbReference type="PANTHER" id="PTHR12109">
    <property type="entry name" value="RING FINGER PROTEIN 141-RELATED"/>
    <property type="match status" value="1"/>
</dbReference>
<dbReference type="PROSITE" id="PS50089">
    <property type="entry name" value="ZF_RING_2"/>
    <property type="match status" value="1"/>
</dbReference>
<dbReference type="InterPro" id="IPR018957">
    <property type="entry name" value="Znf_C3HC4_RING-type"/>
</dbReference>
<keyword evidence="1" id="KW-0479">Metal-binding</keyword>
<dbReference type="SUPFAM" id="SSF57850">
    <property type="entry name" value="RING/U-box"/>
    <property type="match status" value="1"/>
</dbReference>
<evidence type="ECO:0000259" key="5">
    <source>
        <dbReference type="PROSITE" id="PS50089"/>
    </source>
</evidence>
<accession>A0A8C3UW04</accession>
<dbReference type="AlphaFoldDB" id="A0A8C3UW04"/>
<dbReference type="Gene3D" id="3.30.40.10">
    <property type="entry name" value="Zinc/RING finger domain, C3HC4 (zinc finger)"/>
    <property type="match status" value="1"/>
</dbReference>
<dbReference type="SMART" id="SM00184">
    <property type="entry name" value="RING"/>
    <property type="match status" value="1"/>
</dbReference>
<keyword evidence="3" id="KW-0862">Zinc</keyword>
<evidence type="ECO:0000256" key="2">
    <source>
        <dbReference type="ARBA" id="ARBA00022771"/>
    </source>
</evidence>
<organism evidence="6 7">
    <name type="scientific">Catharus ustulatus</name>
    <name type="common">Russet-backed thrush</name>
    <name type="synonym">Hylocichla ustulatus</name>
    <dbReference type="NCBI Taxonomy" id="91951"/>
    <lineage>
        <taxon>Eukaryota</taxon>
        <taxon>Metazoa</taxon>
        <taxon>Chordata</taxon>
        <taxon>Craniata</taxon>
        <taxon>Vertebrata</taxon>
        <taxon>Euteleostomi</taxon>
        <taxon>Archelosauria</taxon>
        <taxon>Archosauria</taxon>
        <taxon>Dinosauria</taxon>
        <taxon>Saurischia</taxon>
        <taxon>Theropoda</taxon>
        <taxon>Coelurosauria</taxon>
        <taxon>Aves</taxon>
        <taxon>Neognathae</taxon>
        <taxon>Neoaves</taxon>
        <taxon>Telluraves</taxon>
        <taxon>Australaves</taxon>
        <taxon>Passeriformes</taxon>
        <taxon>Turdidae</taxon>
        <taxon>Catharus</taxon>
    </lineage>
</organism>
<evidence type="ECO:0000313" key="6">
    <source>
        <dbReference type="Ensembl" id="ENSCUSP00005018963.1"/>
    </source>
</evidence>
<evidence type="ECO:0000256" key="1">
    <source>
        <dbReference type="ARBA" id="ARBA00022723"/>
    </source>
</evidence>
<feature type="domain" description="RING-type" evidence="5">
    <location>
        <begin position="10"/>
        <end position="49"/>
    </location>
</feature>
<dbReference type="InterPro" id="IPR013083">
    <property type="entry name" value="Znf_RING/FYVE/PHD"/>
</dbReference>
<dbReference type="GO" id="GO:0008270">
    <property type="term" value="F:zinc ion binding"/>
    <property type="evidence" value="ECO:0007669"/>
    <property type="project" value="UniProtKB-KW"/>
</dbReference>
<keyword evidence="7" id="KW-1185">Reference proteome</keyword>
<protein>
    <recommendedName>
        <fullName evidence="5">RING-type domain-containing protein</fullName>
    </recommendedName>
</protein>
<name>A0A8C3UW04_CATUS</name>
<dbReference type="InterPro" id="IPR017907">
    <property type="entry name" value="Znf_RING_CS"/>
</dbReference>
<keyword evidence="2 4" id="KW-0863">Zinc-finger</keyword>
<dbReference type="Proteomes" id="UP000694563">
    <property type="component" value="Unassembled WGS sequence"/>
</dbReference>
<reference evidence="6" key="1">
    <citation type="submission" date="2025-08" db="UniProtKB">
        <authorList>
            <consortium name="Ensembl"/>
        </authorList>
    </citation>
    <scope>IDENTIFICATION</scope>
</reference>
<evidence type="ECO:0000313" key="7">
    <source>
        <dbReference type="Proteomes" id="UP000694563"/>
    </source>
</evidence>
<dbReference type="Ensembl" id="ENSCUST00005019686.1">
    <property type="protein sequence ID" value="ENSCUSP00005018963.1"/>
    <property type="gene ID" value="ENSCUSG00005012162.1"/>
</dbReference>
<evidence type="ECO:0000256" key="4">
    <source>
        <dbReference type="PROSITE-ProRule" id="PRU00175"/>
    </source>
</evidence>
<dbReference type="PROSITE" id="PS00518">
    <property type="entry name" value="ZF_RING_1"/>
    <property type="match status" value="1"/>
</dbReference>
<dbReference type="Pfam" id="PF00097">
    <property type="entry name" value="zf-C3HC4"/>
    <property type="match status" value="1"/>
</dbReference>
<proteinExistence type="predicted"/>